<dbReference type="GO" id="GO:0006400">
    <property type="term" value="P:tRNA modification"/>
    <property type="evidence" value="ECO:0007669"/>
    <property type="project" value="UniProtKB-UniRule"/>
</dbReference>
<dbReference type="GO" id="GO:0005524">
    <property type="term" value="F:ATP binding"/>
    <property type="evidence" value="ECO:0007669"/>
    <property type="project" value="UniProtKB-UniRule"/>
</dbReference>
<dbReference type="SUPFAM" id="SSF56037">
    <property type="entry name" value="PheT/TilS domain"/>
    <property type="match status" value="1"/>
</dbReference>
<keyword evidence="3 8" id="KW-0436">Ligase</keyword>
<evidence type="ECO:0000256" key="6">
    <source>
        <dbReference type="ARBA" id="ARBA00022840"/>
    </source>
</evidence>
<dbReference type="GO" id="GO:0032267">
    <property type="term" value="F:tRNA(Ile)-lysidine synthase activity"/>
    <property type="evidence" value="ECO:0007669"/>
    <property type="project" value="UniProtKB-EC"/>
</dbReference>
<evidence type="ECO:0000256" key="7">
    <source>
        <dbReference type="ARBA" id="ARBA00048539"/>
    </source>
</evidence>
<dbReference type="InterPro" id="IPR012796">
    <property type="entry name" value="Lysidine-tRNA-synth_C"/>
</dbReference>
<dbReference type="Gene3D" id="3.40.50.620">
    <property type="entry name" value="HUPs"/>
    <property type="match status" value="1"/>
</dbReference>
<feature type="binding site" evidence="8">
    <location>
        <begin position="27"/>
        <end position="32"/>
    </location>
    <ligand>
        <name>ATP</name>
        <dbReference type="ChEBI" id="CHEBI:30616"/>
    </ligand>
</feature>
<dbReference type="NCBIfam" id="TIGR02432">
    <property type="entry name" value="lysidine_TilS_N"/>
    <property type="match status" value="1"/>
</dbReference>
<comment type="catalytic activity">
    <reaction evidence="7 8">
        <text>cytidine(34) in tRNA(Ile2) + L-lysine + ATP = lysidine(34) in tRNA(Ile2) + AMP + diphosphate + H(+)</text>
        <dbReference type="Rhea" id="RHEA:43744"/>
        <dbReference type="Rhea" id="RHEA-COMP:10625"/>
        <dbReference type="Rhea" id="RHEA-COMP:10670"/>
        <dbReference type="ChEBI" id="CHEBI:15378"/>
        <dbReference type="ChEBI" id="CHEBI:30616"/>
        <dbReference type="ChEBI" id="CHEBI:32551"/>
        <dbReference type="ChEBI" id="CHEBI:33019"/>
        <dbReference type="ChEBI" id="CHEBI:82748"/>
        <dbReference type="ChEBI" id="CHEBI:83665"/>
        <dbReference type="ChEBI" id="CHEBI:456215"/>
        <dbReference type="EC" id="6.3.4.19"/>
    </reaction>
</comment>
<gene>
    <name evidence="8 10" type="primary">tilS</name>
    <name evidence="10" type="ORF">FAJ39_06645</name>
</gene>
<dbReference type="InterPro" id="IPR012795">
    <property type="entry name" value="tRNA_Ile_lys_synt_N"/>
</dbReference>
<comment type="domain">
    <text evidence="8">The N-terminal region contains the highly conserved SGGXDS motif, predicted to be a P-loop motif involved in ATP binding.</text>
</comment>
<keyword evidence="2 8" id="KW-0963">Cytoplasm</keyword>
<name>A0A4T2GKQ6_STRSU</name>
<dbReference type="InterPro" id="IPR011063">
    <property type="entry name" value="TilS/TtcA_N"/>
</dbReference>
<accession>A0A4T2GKQ6</accession>
<comment type="caution">
    <text evidence="10">The sequence shown here is derived from an EMBL/GenBank/DDBJ whole genome shotgun (WGS) entry which is preliminary data.</text>
</comment>
<dbReference type="EMBL" id="SSXO01000004">
    <property type="protein sequence ID" value="TIH99239.1"/>
    <property type="molecule type" value="Genomic_DNA"/>
</dbReference>
<sequence>MIKKQFLKVTQDGHFFDKHKRVLLAISGGKDSMNLLQLLYHYRKDLGIELGLAHVNYKLRPSSDQEEAYLQNWAHQHGLAFYCRSFQGVFTEERGRDFRYQFFKDIMETEDYSALVTAHHADDQAETIFMKLVRGSRMIHLAGMQPVQEFPPGQLIRPLLHFRKSDLEDCFHFEDQSNQSPAFFRNRVRNNYLPQLEKENPAISQALIDVGQESHIFKQALIDLTKEMDVTNLATFLGQSRAVQYILLQLYLQEFPDLHLSKAQFKELHHIIVEKANVHTYLKNGYWLKKDYKTMSIQKIGPETDSAPQDIVIKSDGIFHWGPYLVTKNQPLPDAWSIALPSEKPILLRTWQPGDRILLNGIQKKVSRYFIDNKIPFSERRRAAVIEQDGKILGISNNATSDLSKSAKNGIIKATLYIKMKE</sequence>
<organism evidence="10 11">
    <name type="scientific">Streptococcus suis</name>
    <dbReference type="NCBI Taxonomy" id="1307"/>
    <lineage>
        <taxon>Bacteria</taxon>
        <taxon>Bacillati</taxon>
        <taxon>Bacillota</taxon>
        <taxon>Bacilli</taxon>
        <taxon>Lactobacillales</taxon>
        <taxon>Streptococcaceae</taxon>
        <taxon>Streptococcus</taxon>
    </lineage>
</organism>
<comment type="function">
    <text evidence="8">Ligates lysine onto the cytidine present at position 34 of the AUA codon-specific tRNA(Ile) that contains the anticodon CAU, in an ATP-dependent manner. Cytidine is converted to lysidine, thus changing the amino acid specificity of the tRNA from methionine to isoleucine.</text>
</comment>
<dbReference type="CDD" id="cd01992">
    <property type="entry name" value="TilS_N"/>
    <property type="match status" value="1"/>
</dbReference>
<proteinExistence type="inferred from homology"/>
<dbReference type="HAMAP" id="MF_01161">
    <property type="entry name" value="tRNA_Ile_lys_synt"/>
    <property type="match status" value="1"/>
</dbReference>
<dbReference type="Proteomes" id="UP000305165">
    <property type="component" value="Unassembled WGS sequence"/>
</dbReference>
<evidence type="ECO:0000259" key="9">
    <source>
        <dbReference type="SMART" id="SM00977"/>
    </source>
</evidence>
<keyword evidence="6 8" id="KW-0067">ATP-binding</keyword>
<keyword evidence="5 8" id="KW-0547">Nucleotide-binding</keyword>
<dbReference type="SMART" id="SM00977">
    <property type="entry name" value="TilS_C"/>
    <property type="match status" value="1"/>
</dbReference>
<evidence type="ECO:0000256" key="3">
    <source>
        <dbReference type="ARBA" id="ARBA00022598"/>
    </source>
</evidence>
<dbReference type="PANTHER" id="PTHR43033:SF1">
    <property type="entry name" value="TRNA(ILE)-LYSIDINE SYNTHASE-RELATED"/>
    <property type="match status" value="1"/>
</dbReference>
<evidence type="ECO:0000256" key="5">
    <source>
        <dbReference type="ARBA" id="ARBA00022741"/>
    </source>
</evidence>
<dbReference type="SUPFAM" id="SSF52402">
    <property type="entry name" value="Adenine nucleotide alpha hydrolases-like"/>
    <property type="match status" value="1"/>
</dbReference>
<evidence type="ECO:0000256" key="4">
    <source>
        <dbReference type="ARBA" id="ARBA00022694"/>
    </source>
</evidence>
<dbReference type="EC" id="6.3.4.19" evidence="8"/>
<evidence type="ECO:0000313" key="10">
    <source>
        <dbReference type="EMBL" id="TIH99239.1"/>
    </source>
</evidence>
<reference evidence="10 11" key="1">
    <citation type="submission" date="2019-04" db="EMBL/GenBank/DDBJ databases">
        <title>Genome analysis of Streptococcus suis strain WUSS424.</title>
        <authorList>
            <person name="Chen H."/>
            <person name="Gao X."/>
            <person name="Wu Z."/>
        </authorList>
    </citation>
    <scope>NUCLEOTIDE SEQUENCE [LARGE SCALE GENOMIC DNA]</scope>
    <source>
        <strain evidence="10 11">WUSS424</strain>
    </source>
</reference>
<evidence type="ECO:0000313" key="11">
    <source>
        <dbReference type="Proteomes" id="UP000305165"/>
    </source>
</evidence>
<evidence type="ECO:0000256" key="1">
    <source>
        <dbReference type="ARBA" id="ARBA00004496"/>
    </source>
</evidence>
<feature type="domain" description="Lysidine-tRNA(Ile) synthetase C-terminal" evidence="9">
    <location>
        <begin position="346"/>
        <end position="414"/>
    </location>
</feature>
<evidence type="ECO:0000256" key="2">
    <source>
        <dbReference type="ARBA" id="ARBA00022490"/>
    </source>
</evidence>
<dbReference type="PANTHER" id="PTHR43033">
    <property type="entry name" value="TRNA(ILE)-LYSIDINE SYNTHASE-RELATED"/>
    <property type="match status" value="1"/>
</dbReference>
<dbReference type="OrthoDB" id="9807403at2"/>
<dbReference type="AlphaFoldDB" id="A0A4T2GKQ6"/>
<keyword evidence="4 8" id="KW-0819">tRNA processing</keyword>
<dbReference type="InterPro" id="IPR012094">
    <property type="entry name" value="tRNA_Ile_lys_synt"/>
</dbReference>
<comment type="similarity">
    <text evidence="8">Belongs to the tRNA(Ile)-lysidine synthase family.</text>
</comment>
<dbReference type="Pfam" id="PF01171">
    <property type="entry name" value="ATP_bind_3"/>
    <property type="match status" value="1"/>
</dbReference>
<dbReference type="GO" id="GO:0005737">
    <property type="term" value="C:cytoplasm"/>
    <property type="evidence" value="ECO:0007669"/>
    <property type="project" value="UniProtKB-SubCell"/>
</dbReference>
<dbReference type="InterPro" id="IPR014729">
    <property type="entry name" value="Rossmann-like_a/b/a_fold"/>
</dbReference>
<comment type="subcellular location">
    <subcellularLocation>
        <location evidence="1 8">Cytoplasm</location>
    </subcellularLocation>
</comment>
<evidence type="ECO:0000256" key="8">
    <source>
        <dbReference type="HAMAP-Rule" id="MF_01161"/>
    </source>
</evidence>
<dbReference type="NCBIfam" id="TIGR02433">
    <property type="entry name" value="lysidine_TilS_C"/>
    <property type="match status" value="1"/>
</dbReference>
<protein>
    <recommendedName>
        <fullName evidence="8">tRNA(Ile)-lysidine synthase</fullName>
        <ecNumber evidence="8">6.3.4.19</ecNumber>
    </recommendedName>
    <alternativeName>
        <fullName evidence="8">tRNA(Ile)-2-lysyl-cytidine synthase</fullName>
    </alternativeName>
    <alternativeName>
        <fullName evidence="8">tRNA(Ile)-lysidine synthetase</fullName>
    </alternativeName>
</protein>